<keyword evidence="2" id="KW-1185">Reference proteome</keyword>
<sequence>MQDAIKPTLDRGIAWQKNTKNILRYGQHMLDKHATLMSHLYKHTRHKERG</sequence>
<evidence type="ECO:0000313" key="2">
    <source>
        <dbReference type="Proteomes" id="UP000593564"/>
    </source>
</evidence>
<evidence type="ECO:0000313" key="1">
    <source>
        <dbReference type="EMBL" id="KAF5933000.1"/>
    </source>
</evidence>
<organism evidence="1 2">
    <name type="scientific">Camellia sinensis</name>
    <name type="common">Tea plant</name>
    <name type="synonym">Thea sinensis</name>
    <dbReference type="NCBI Taxonomy" id="4442"/>
    <lineage>
        <taxon>Eukaryota</taxon>
        <taxon>Viridiplantae</taxon>
        <taxon>Streptophyta</taxon>
        <taxon>Embryophyta</taxon>
        <taxon>Tracheophyta</taxon>
        <taxon>Spermatophyta</taxon>
        <taxon>Magnoliopsida</taxon>
        <taxon>eudicotyledons</taxon>
        <taxon>Gunneridae</taxon>
        <taxon>Pentapetalae</taxon>
        <taxon>asterids</taxon>
        <taxon>Ericales</taxon>
        <taxon>Theaceae</taxon>
        <taxon>Camellia</taxon>
    </lineage>
</organism>
<dbReference type="AlphaFoldDB" id="A0A7J7FX87"/>
<proteinExistence type="predicted"/>
<reference evidence="1 2" key="2">
    <citation type="submission" date="2020-07" db="EMBL/GenBank/DDBJ databases">
        <title>Genome assembly of wild tea tree DASZ reveals pedigree and selection history of tea varieties.</title>
        <authorList>
            <person name="Zhang W."/>
        </authorList>
    </citation>
    <scope>NUCLEOTIDE SEQUENCE [LARGE SCALE GENOMIC DNA]</scope>
    <source>
        <strain evidence="2">cv. G240</strain>
        <tissue evidence="1">Leaf</tissue>
    </source>
</reference>
<name>A0A7J7FX87_CAMSI</name>
<protein>
    <submittedName>
        <fullName evidence="1">Uncharacterized protein</fullName>
    </submittedName>
</protein>
<accession>A0A7J7FX87</accession>
<reference evidence="2" key="1">
    <citation type="journal article" date="2020" name="Nat. Commun.">
        <title>Genome assembly of wild tea tree DASZ reveals pedigree and selection history of tea varieties.</title>
        <authorList>
            <person name="Zhang W."/>
            <person name="Zhang Y."/>
            <person name="Qiu H."/>
            <person name="Guo Y."/>
            <person name="Wan H."/>
            <person name="Zhang X."/>
            <person name="Scossa F."/>
            <person name="Alseekh S."/>
            <person name="Zhang Q."/>
            <person name="Wang P."/>
            <person name="Xu L."/>
            <person name="Schmidt M.H."/>
            <person name="Jia X."/>
            <person name="Li D."/>
            <person name="Zhu A."/>
            <person name="Guo F."/>
            <person name="Chen W."/>
            <person name="Ni D."/>
            <person name="Usadel B."/>
            <person name="Fernie A.R."/>
            <person name="Wen W."/>
        </authorList>
    </citation>
    <scope>NUCLEOTIDE SEQUENCE [LARGE SCALE GENOMIC DNA]</scope>
    <source>
        <strain evidence="2">cv. G240</strain>
    </source>
</reference>
<gene>
    <name evidence="1" type="ORF">HYC85_029171</name>
</gene>
<dbReference type="Proteomes" id="UP000593564">
    <property type="component" value="Unassembled WGS sequence"/>
</dbReference>
<comment type="caution">
    <text evidence="1">The sequence shown here is derived from an EMBL/GenBank/DDBJ whole genome shotgun (WGS) entry which is preliminary data.</text>
</comment>
<dbReference type="EMBL" id="JACBKZ010000014">
    <property type="protein sequence ID" value="KAF5933000.1"/>
    <property type="molecule type" value="Genomic_DNA"/>
</dbReference>